<keyword evidence="6" id="KW-0238">DNA-binding</keyword>
<proteinExistence type="predicted"/>
<keyword evidence="2" id="KW-0479">Metal-binding</keyword>
<evidence type="ECO:0000256" key="8">
    <source>
        <dbReference type="ARBA" id="ARBA00023242"/>
    </source>
</evidence>
<dbReference type="GO" id="GO:0004523">
    <property type="term" value="F:RNA-DNA hybrid ribonuclease activity"/>
    <property type="evidence" value="ECO:0007669"/>
    <property type="project" value="InterPro"/>
</dbReference>
<keyword evidence="4" id="KW-0862">Zinc</keyword>
<accession>A0A498ISD8</accession>
<dbReference type="Pfam" id="PF13456">
    <property type="entry name" value="RVT_3"/>
    <property type="match status" value="1"/>
</dbReference>
<comment type="caution">
    <text evidence="11">The sequence shown here is derived from an EMBL/GenBank/DDBJ whole genome shotgun (WGS) entry which is preliminary data.</text>
</comment>
<dbReference type="GO" id="GO:0008270">
    <property type="term" value="F:zinc ion binding"/>
    <property type="evidence" value="ECO:0007669"/>
    <property type="project" value="UniProtKB-KW"/>
</dbReference>
<dbReference type="InterPro" id="IPR003340">
    <property type="entry name" value="B3_DNA-bd"/>
</dbReference>
<dbReference type="GO" id="GO:0003677">
    <property type="term" value="F:DNA binding"/>
    <property type="evidence" value="ECO:0007669"/>
    <property type="project" value="UniProtKB-KW"/>
</dbReference>
<dbReference type="InterPro" id="IPR011124">
    <property type="entry name" value="Znf_CW"/>
</dbReference>
<keyword evidence="3" id="KW-0863">Zinc-finger</keyword>
<evidence type="ECO:0000256" key="7">
    <source>
        <dbReference type="ARBA" id="ARBA00023163"/>
    </source>
</evidence>
<dbReference type="EMBL" id="RDQH01000337">
    <property type="protein sequence ID" value="RXH84997.1"/>
    <property type="molecule type" value="Genomic_DNA"/>
</dbReference>
<keyword evidence="7" id="KW-0804">Transcription</keyword>
<evidence type="ECO:0000256" key="5">
    <source>
        <dbReference type="ARBA" id="ARBA00023015"/>
    </source>
</evidence>
<dbReference type="Gene3D" id="2.40.330.10">
    <property type="entry name" value="DNA-binding pseudobarrel domain"/>
    <property type="match status" value="2"/>
</dbReference>
<dbReference type="Proteomes" id="UP000290289">
    <property type="component" value="Chromosome 11"/>
</dbReference>
<keyword evidence="8" id="KW-0539">Nucleus</keyword>
<evidence type="ECO:0000313" key="11">
    <source>
        <dbReference type="EMBL" id="RXH84997.1"/>
    </source>
</evidence>
<feature type="compositionally biased region" description="Polar residues" evidence="9">
    <location>
        <begin position="851"/>
        <end position="869"/>
    </location>
</feature>
<dbReference type="CDD" id="cd00065">
    <property type="entry name" value="FYVE_like_SF"/>
    <property type="match status" value="1"/>
</dbReference>
<feature type="region of interest" description="Disordered" evidence="9">
    <location>
        <begin position="432"/>
        <end position="453"/>
    </location>
</feature>
<evidence type="ECO:0000256" key="9">
    <source>
        <dbReference type="SAM" id="MobiDB-lite"/>
    </source>
</evidence>
<dbReference type="CDD" id="cd10017">
    <property type="entry name" value="B3_DNA"/>
    <property type="match status" value="1"/>
</dbReference>
<dbReference type="Pfam" id="PF07496">
    <property type="entry name" value="zf-CW"/>
    <property type="match status" value="1"/>
</dbReference>
<evidence type="ECO:0000256" key="1">
    <source>
        <dbReference type="ARBA" id="ARBA00004123"/>
    </source>
</evidence>
<dbReference type="GO" id="GO:0005634">
    <property type="term" value="C:nucleus"/>
    <property type="evidence" value="ECO:0007669"/>
    <property type="project" value="UniProtKB-SubCell"/>
</dbReference>
<dbReference type="InterPro" id="IPR015300">
    <property type="entry name" value="DNA-bd_pseudobarrel_sf"/>
</dbReference>
<organism evidence="11 12">
    <name type="scientific">Malus domestica</name>
    <name type="common">Apple</name>
    <name type="synonym">Pyrus malus</name>
    <dbReference type="NCBI Taxonomy" id="3750"/>
    <lineage>
        <taxon>Eukaryota</taxon>
        <taxon>Viridiplantae</taxon>
        <taxon>Streptophyta</taxon>
        <taxon>Embryophyta</taxon>
        <taxon>Tracheophyta</taxon>
        <taxon>Spermatophyta</taxon>
        <taxon>Magnoliopsida</taxon>
        <taxon>eudicotyledons</taxon>
        <taxon>Gunneridae</taxon>
        <taxon>Pentapetalae</taxon>
        <taxon>rosids</taxon>
        <taxon>fabids</taxon>
        <taxon>Rosales</taxon>
        <taxon>Rosaceae</taxon>
        <taxon>Amygdaloideae</taxon>
        <taxon>Maleae</taxon>
        <taxon>Malus</taxon>
    </lineage>
</organism>
<evidence type="ECO:0000259" key="10">
    <source>
        <dbReference type="PROSITE" id="PS51050"/>
    </source>
</evidence>
<gene>
    <name evidence="11" type="ORF">DVH24_041765</name>
</gene>
<dbReference type="AlphaFoldDB" id="A0A498ISD8"/>
<dbReference type="PANTHER" id="PTHR46245:SF3">
    <property type="entry name" value="B3 DOMAIN-CONTAINING TRANSCRIPTION REPRESSOR VAL1"/>
    <property type="match status" value="1"/>
</dbReference>
<name>A0A498ISD8_MALDO</name>
<feature type="region of interest" description="Disordered" evidence="9">
    <location>
        <begin position="834"/>
        <end position="901"/>
    </location>
</feature>
<protein>
    <recommendedName>
        <fullName evidence="10">CW-type domain-containing protein</fullName>
    </recommendedName>
</protein>
<dbReference type="SUPFAM" id="SSF101936">
    <property type="entry name" value="DNA-binding pseudobarrel domain"/>
    <property type="match status" value="1"/>
</dbReference>
<evidence type="ECO:0000313" key="12">
    <source>
        <dbReference type="Proteomes" id="UP000290289"/>
    </source>
</evidence>
<keyword evidence="5" id="KW-0805">Transcription regulation</keyword>
<dbReference type="Pfam" id="PF02362">
    <property type="entry name" value="B3"/>
    <property type="match status" value="1"/>
</dbReference>
<keyword evidence="12" id="KW-1185">Reference proteome</keyword>
<evidence type="ECO:0000256" key="2">
    <source>
        <dbReference type="ARBA" id="ARBA00022723"/>
    </source>
</evidence>
<dbReference type="Gene3D" id="3.30.40.100">
    <property type="match status" value="1"/>
</dbReference>
<dbReference type="InterPro" id="IPR002156">
    <property type="entry name" value="RNaseH_domain"/>
</dbReference>
<sequence length="901" mass="100209">MLFSLNSTIVPLFEKVLSASDAGRIGRLVLPKACAEDNEWTFQFRFWPNNNSRMYVLEGVTPCIQSMQLEAGDTVTFSRIDPGGRLVIGFRKASRCLDVQESQSSFLPNGTPGETSCPSVVENLVTGSGHSSIYQTSTGSKDPYLNALSGHLHLADGDTSLHNNENHSHFTSEDEPPVFGKRSLFIAESERQEQWARIDDCSKWRRLPVDVLLPPKWTCSENSWDVNRCSCSAPEEVSQKELDNLRPSKVNHNEAQEHEPSGLDALASASATILGDSVDYADEQSVGPTTRPPCHRPGCTCIECIQPPSGKGKHKSTCTCNVCMTVKRRFKTLMMNKRKRKSEREMENAHRDNNDHKDESEMNGMSTEIELHMNHSSENGSSCEKRIQADVAESSCAGQIDLNCEPKHNYVQVSGLTLLRLADAVAQQPVTNSTKESGLTNRMCEPQSLGSSLHSQDTVETDKLLCNEGSLSSVAAAWDLEGRGPLVLVCRELLSRFWQCKLQHVYRQKNFVADSLATYSFDLDLEMGDKATLSKARMELEDMYQGIPDESVNLTFQDFAELKLHQVTSEKKKKPTPLLLNPISQLKSTAQASSPSPLTKLPSLDFNRALQASRDNHHNNENNVPVGPYDIGSNNDYNHQHIDHHMNSHHGHQREVNHDMQHGHGGHGQYMGGGDHHHNHQMHHGMQHGHDGHAVNNGHHMSLNSPGPTCNSGMKHGLETSLGAFDHDVSGVSGVSMASMYQKERGGIRRPGIPHSNICTLCSTYIYIFRHRCLVCGRVYCRQCVIVGMGEMTEGRKCIECLGRRFSQRYIQRAGKFRCWSRYPSRVKQAELKWAEKGPRRSTGNGGYGRSSMTSPISKSPVTPMTPRTPNRGHASGPNSFVMNSSSYSPYSPSHRHHLPL</sequence>
<dbReference type="PROSITE" id="PS51050">
    <property type="entry name" value="ZF_CW"/>
    <property type="match status" value="1"/>
</dbReference>
<evidence type="ECO:0000256" key="3">
    <source>
        <dbReference type="ARBA" id="ARBA00022771"/>
    </source>
</evidence>
<dbReference type="PANTHER" id="PTHR46245">
    <property type="entry name" value="B3 DOMAIN-CONTAINING PROTEIN OS07G0563300"/>
    <property type="match status" value="1"/>
</dbReference>
<feature type="compositionally biased region" description="Basic and acidic residues" evidence="9">
    <location>
        <begin position="342"/>
        <end position="360"/>
    </location>
</feature>
<feature type="region of interest" description="Disordered" evidence="9">
    <location>
        <begin position="336"/>
        <end position="361"/>
    </location>
</feature>
<feature type="domain" description="CW-type" evidence="10">
    <location>
        <begin position="189"/>
        <end position="239"/>
    </location>
</feature>
<evidence type="ECO:0000256" key="6">
    <source>
        <dbReference type="ARBA" id="ARBA00023125"/>
    </source>
</evidence>
<reference evidence="11 12" key="1">
    <citation type="submission" date="2018-10" db="EMBL/GenBank/DDBJ databases">
        <title>A high-quality apple genome assembly.</title>
        <authorList>
            <person name="Hu J."/>
        </authorList>
    </citation>
    <scope>NUCLEOTIDE SEQUENCE [LARGE SCALE GENOMIC DNA]</scope>
    <source>
        <strain evidence="12">cv. HFTH1</strain>
        <tissue evidence="11">Young leaf</tissue>
    </source>
</reference>
<comment type="subcellular location">
    <subcellularLocation>
        <location evidence="1">Nucleus</location>
    </subcellularLocation>
</comment>
<evidence type="ECO:0000256" key="4">
    <source>
        <dbReference type="ARBA" id="ARBA00022833"/>
    </source>
</evidence>
<dbReference type="SMART" id="SM01019">
    <property type="entry name" value="B3"/>
    <property type="match status" value="1"/>
</dbReference>